<dbReference type="Proteomes" id="UP000007939">
    <property type="component" value="Chromosome"/>
</dbReference>
<reference evidence="4" key="1">
    <citation type="submission" date="2011-04" db="EMBL/GenBank/DDBJ databases">
        <title>The complete genome of Spirochaeta coccoides DSM 17374.</title>
        <authorList>
            <person name="Lucas S."/>
            <person name="Copeland A."/>
            <person name="Lapidus A."/>
            <person name="Bruce D."/>
            <person name="Goodwin L."/>
            <person name="Pitluck S."/>
            <person name="Peters L."/>
            <person name="Kyrpides N."/>
            <person name="Mavromatis K."/>
            <person name="Pagani I."/>
            <person name="Ivanova N."/>
            <person name="Ovchinnikova G."/>
            <person name="Lu M."/>
            <person name="Detter J.C."/>
            <person name="Tapia R."/>
            <person name="Han C."/>
            <person name="Land M."/>
            <person name="Hauser L."/>
            <person name="Markowitz V."/>
            <person name="Cheng J.-F."/>
            <person name="Hugenholtz P."/>
            <person name="Woyke T."/>
            <person name="Wu D."/>
            <person name="Spring S."/>
            <person name="Schroeder M."/>
            <person name="Brambilla E."/>
            <person name="Klenk H.-P."/>
            <person name="Eisen J.A."/>
        </authorList>
    </citation>
    <scope>NUCLEOTIDE SEQUENCE [LARGE SCALE GENOMIC DNA]</scope>
    <source>
        <strain evidence="4">ATCC BAA-1237 / DSM 17374 / SPN1</strain>
    </source>
</reference>
<dbReference type="InterPro" id="IPR012677">
    <property type="entry name" value="Nucleotide-bd_a/b_plait_sf"/>
</dbReference>
<dbReference type="EMBL" id="CP002659">
    <property type="protein sequence ID" value="AEC01523.1"/>
    <property type="molecule type" value="Genomic_DNA"/>
</dbReference>
<feature type="region of interest" description="Disordered" evidence="1">
    <location>
        <begin position="70"/>
        <end position="115"/>
    </location>
</feature>
<evidence type="ECO:0000313" key="4">
    <source>
        <dbReference type="Proteomes" id="UP000007939"/>
    </source>
</evidence>
<dbReference type="STRING" id="760011.Spico_0293"/>
<dbReference type="Gene3D" id="3.30.70.330">
    <property type="match status" value="1"/>
</dbReference>
<keyword evidence="4" id="KW-1185">Reference proteome</keyword>
<dbReference type="KEGG" id="scc:Spico_0293"/>
<dbReference type="CDD" id="cd12252">
    <property type="entry name" value="RRM_DbpA"/>
    <property type="match status" value="1"/>
</dbReference>
<dbReference type="Pfam" id="PF03880">
    <property type="entry name" value="DbpA"/>
    <property type="match status" value="1"/>
</dbReference>
<protein>
    <submittedName>
        <fullName evidence="3">DbpA RNA-binding domain protein</fullName>
    </submittedName>
</protein>
<proteinExistence type="predicted"/>
<evidence type="ECO:0000313" key="3">
    <source>
        <dbReference type="EMBL" id="AEC01523.1"/>
    </source>
</evidence>
<name>F4GH48_PARC1</name>
<dbReference type="HOGENOM" id="CLU_090659_0_0_12"/>
<feature type="domain" description="DEAD box helicase DbpA/CsdA RNA-binding" evidence="2">
    <location>
        <begin position="118"/>
        <end position="188"/>
    </location>
</feature>
<dbReference type="eggNOG" id="COG0724">
    <property type="taxonomic scope" value="Bacteria"/>
</dbReference>
<dbReference type="InterPro" id="IPR005580">
    <property type="entry name" value="DbpA/CsdA_RNA-bd_dom"/>
</dbReference>
<dbReference type="OrthoDB" id="366519at2"/>
<organism evidence="3 4">
    <name type="scientific">Parasphaerochaeta coccoides (strain ATCC BAA-1237 / DSM 17374 / SPN1)</name>
    <name type="common">Sphaerochaeta coccoides</name>
    <dbReference type="NCBI Taxonomy" id="760011"/>
    <lineage>
        <taxon>Bacteria</taxon>
        <taxon>Pseudomonadati</taxon>
        <taxon>Spirochaetota</taxon>
        <taxon>Spirochaetia</taxon>
        <taxon>Spirochaetales</taxon>
        <taxon>Sphaerochaetaceae</taxon>
        <taxon>Parasphaerochaeta</taxon>
    </lineage>
</organism>
<dbReference type="RefSeq" id="WP_013738919.1">
    <property type="nucleotide sequence ID" value="NC_015436.1"/>
</dbReference>
<dbReference type="AlphaFoldDB" id="F4GH48"/>
<reference evidence="3 4" key="2">
    <citation type="journal article" date="2012" name="Stand. Genomic Sci.">
        <title>Complete genome sequence of the termite hindgut bacterium Spirochaeta coccoides type strain (SPN1(T)), reclassification in the genus Sphaerochaeta as Sphaerochaeta coccoides comb. nov. and emendations of the family Spirochaetaceae and the genus Sphaerochaeta.</title>
        <authorList>
            <person name="Abt B."/>
            <person name="Han C."/>
            <person name="Scheuner C."/>
            <person name="Lu M."/>
            <person name="Lapidus A."/>
            <person name="Nolan M."/>
            <person name="Lucas S."/>
            <person name="Hammon N."/>
            <person name="Deshpande S."/>
            <person name="Cheng J.F."/>
            <person name="Tapia R."/>
            <person name="Goodwin L.A."/>
            <person name="Pitluck S."/>
            <person name="Liolios K."/>
            <person name="Pagani I."/>
            <person name="Ivanova N."/>
            <person name="Mavromatis K."/>
            <person name="Mikhailova N."/>
            <person name="Huntemann M."/>
            <person name="Pati A."/>
            <person name="Chen A."/>
            <person name="Palaniappan K."/>
            <person name="Land M."/>
            <person name="Hauser L."/>
            <person name="Brambilla E.M."/>
            <person name="Rohde M."/>
            <person name="Spring S."/>
            <person name="Gronow S."/>
            <person name="Goker M."/>
            <person name="Woyke T."/>
            <person name="Bristow J."/>
            <person name="Eisen J.A."/>
            <person name="Markowitz V."/>
            <person name="Hugenholtz P."/>
            <person name="Kyrpides N.C."/>
            <person name="Klenk H.P."/>
            <person name="Detter J.C."/>
        </authorList>
    </citation>
    <scope>NUCLEOTIDE SEQUENCE [LARGE SCALE GENOMIC DNA]</scope>
    <source>
        <strain evidence="4">ATCC BAA-1237 / DSM 17374 / SPN1</strain>
    </source>
</reference>
<evidence type="ECO:0000256" key="1">
    <source>
        <dbReference type="SAM" id="MobiDB-lite"/>
    </source>
</evidence>
<sequence length="193" mass="21743">MAYDNTDKSVGFDPEILAGKIKELAAQTRSDSNVETLDALRKLIKRNVPFTLRGYFSAYLLRELVTSSSSKSWKPSTERPKQPRTPRPPRQDATDGNSPAADGDGKRSQKPLPEGTRTLYLNIGKMKRLHAKDLSVLLQEKLGITREDILSIRIHDKYTFIAMKEEHCEKAIELLNGIDINGRTVAISYSNRE</sequence>
<accession>F4GH48</accession>
<gene>
    <name evidence="3" type="ordered locus">Spico_0293</name>
</gene>
<evidence type="ECO:0000259" key="2">
    <source>
        <dbReference type="Pfam" id="PF03880"/>
    </source>
</evidence>